<evidence type="ECO:0000256" key="4">
    <source>
        <dbReference type="ARBA" id="ARBA00022741"/>
    </source>
</evidence>
<evidence type="ECO:0000256" key="7">
    <source>
        <dbReference type="ARBA" id="ARBA00047899"/>
    </source>
</evidence>
<dbReference type="Pfam" id="PF00069">
    <property type="entry name" value="Pkinase"/>
    <property type="match status" value="1"/>
</dbReference>
<comment type="catalytic activity">
    <reaction evidence="8">
        <text>L-seryl-[protein] + ATP = O-phospho-L-seryl-[protein] + ADP + H(+)</text>
        <dbReference type="Rhea" id="RHEA:17989"/>
        <dbReference type="Rhea" id="RHEA-COMP:9863"/>
        <dbReference type="Rhea" id="RHEA-COMP:11604"/>
        <dbReference type="ChEBI" id="CHEBI:15378"/>
        <dbReference type="ChEBI" id="CHEBI:29999"/>
        <dbReference type="ChEBI" id="CHEBI:30616"/>
        <dbReference type="ChEBI" id="CHEBI:83421"/>
        <dbReference type="ChEBI" id="CHEBI:456216"/>
        <dbReference type="EC" id="2.7.11.1"/>
    </reaction>
</comment>
<dbReference type="InterPro" id="IPR000719">
    <property type="entry name" value="Prot_kinase_dom"/>
</dbReference>
<evidence type="ECO:0000313" key="11">
    <source>
        <dbReference type="Proteomes" id="UP001217963"/>
    </source>
</evidence>
<evidence type="ECO:0000256" key="6">
    <source>
        <dbReference type="ARBA" id="ARBA00022840"/>
    </source>
</evidence>
<dbReference type="EMBL" id="CP119064">
    <property type="protein sequence ID" value="WEL38213.1"/>
    <property type="molecule type" value="Genomic_DNA"/>
</dbReference>
<evidence type="ECO:0000313" key="10">
    <source>
        <dbReference type="EMBL" id="WEL38213.1"/>
    </source>
</evidence>
<sequence>MEKYEVQETLASGSTAKIKKVVTTGDKEYAIKLMRKESVPLKVFLREVKIHRSLKHPNIVEIVDSYEDRERYCIVMRLGYGEVGSMIQSGVGLDPLLANVYFRQLVSAVRYLHSKGICHRDIKPENMLIDANGNLLLSDFGFSTLFLRKGKKRRLRLLAGSPEYMAPEVFEGDYDGSLADIWSCGISLIAFLTGTLPWGAAEKSDEQFSSFISKRDHSQAPFDRIRGQVMRLIMKILVRKEDRLSASMIMEDPWVVQPNRLLNESGLCKDAHGIFELIPCKSKTALHFTQPGEMHKTPKACFISSQPERVRGGNVHRLYAKKVHGRCVVKEICEVLDSMVVSHRDAGESVVFSTIDSKRSALSGEIGVRRLDGDYCVTVRRTRGDAREFEKFVKVFEGLIGYSSRMHLNRIT</sequence>
<dbReference type="PANTHER" id="PTHR24346">
    <property type="entry name" value="MAP/MICROTUBULE AFFINITY-REGULATING KINASE"/>
    <property type="match status" value="1"/>
</dbReference>
<reference evidence="10 11" key="1">
    <citation type="submission" date="2023-02" db="EMBL/GenBank/DDBJ databases">
        <title>Encephalitozoon hellem ATCC 50451 complete genome.</title>
        <authorList>
            <person name="Mascarenhas dos Santos A.C."/>
            <person name="Julian A.T."/>
            <person name="Pombert J.-F."/>
        </authorList>
    </citation>
    <scope>NUCLEOTIDE SEQUENCE [LARGE SCALE GENOMIC DNA]</scope>
    <source>
        <strain evidence="10 11">ATCC 50451</strain>
    </source>
</reference>
<dbReference type="Gene3D" id="1.10.510.10">
    <property type="entry name" value="Transferase(Phosphotransferase) domain 1"/>
    <property type="match status" value="1"/>
</dbReference>
<keyword evidence="3" id="KW-0808">Transferase</keyword>
<keyword evidence="6" id="KW-0067">ATP-binding</keyword>
<proteinExistence type="predicted"/>
<keyword evidence="2" id="KW-0723">Serine/threonine-protein kinase</keyword>
<dbReference type="PROSITE" id="PS50011">
    <property type="entry name" value="PROTEIN_KINASE_DOM"/>
    <property type="match status" value="1"/>
</dbReference>
<evidence type="ECO:0000256" key="5">
    <source>
        <dbReference type="ARBA" id="ARBA00022777"/>
    </source>
</evidence>
<keyword evidence="5 10" id="KW-0418">Kinase</keyword>
<evidence type="ECO:0000256" key="1">
    <source>
        <dbReference type="ARBA" id="ARBA00012513"/>
    </source>
</evidence>
<name>A0ABY8CH78_ENCHE</name>
<dbReference type="InterPro" id="IPR008271">
    <property type="entry name" value="Ser/Thr_kinase_AS"/>
</dbReference>
<evidence type="ECO:0000259" key="9">
    <source>
        <dbReference type="PROSITE" id="PS50011"/>
    </source>
</evidence>
<organism evidence="10 11">
    <name type="scientific">Encephalitozoon hellem</name>
    <name type="common">Microsporidian parasite</name>
    <dbReference type="NCBI Taxonomy" id="27973"/>
    <lineage>
        <taxon>Eukaryota</taxon>
        <taxon>Fungi</taxon>
        <taxon>Fungi incertae sedis</taxon>
        <taxon>Microsporidia</taxon>
        <taxon>Unikaryonidae</taxon>
        <taxon>Encephalitozoon</taxon>
    </lineage>
</organism>
<dbReference type="Proteomes" id="UP001217963">
    <property type="component" value="Chromosome III"/>
</dbReference>
<comment type="catalytic activity">
    <reaction evidence="7">
        <text>L-threonyl-[protein] + ATP = O-phospho-L-threonyl-[protein] + ADP + H(+)</text>
        <dbReference type="Rhea" id="RHEA:46608"/>
        <dbReference type="Rhea" id="RHEA-COMP:11060"/>
        <dbReference type="Rhea" id="RHEA-COMP:11605"/>
        <dbReference type="ChEBI" id="CHEBI:15378"/>
        <dbReference type="ChEBI" id="CHEBI:30013"/>
        <dbReference type="ChEBI" id="CHEBI:30616"/>
        <dbReference type="ChEBI" id="CHEBI:61977"/>
        <dbReference type="ChEBI" id="CHEBI:456216"/>
        <dbReference type="EC" id="2.7.11.1"/>
    </reaction>
</comment>
<dbReference type="GO" id="GO:0016301">
    <property type="term" value="F:kinase activity"/>
    <property type="evidence" value="ECO:0007669"/>
    <property type="project" value="UniProtKB-KW"/>
</dbReference>
<protein>
    <recommendedName>
        <fullName evidence="1">non-specific serine/threonine protein kinase</fullName>
        <ecNumber evidence="1">2.7.11.1</ecNumber>
    </recommendedName>
</protein>
<dbReference type="EC" id="2.7.11.1" evidence="1"/>
<evidence type="ECO:0000256" key="3">
    <source>
        <dbReference type="ARBA" id="ARBA00022679"/>
    </source>
</evidence>
<evidence type="ECO:0000256" key="8">
    <source>
        <dbReference type="ARBA" id="ARBA00048679"/>
    </source>
</evidence>
<dbReference type="PANTHER" id="PTHR24346:SF107">
    <property type="entry name" value="SERINE_THREONINE-PROTEIN KINASE CHK1"/>
    <property type="match status" value="1"/>
</dbReference>
<dbReference type="SUPFAM" id="SSF56112">
    <property type="entry name" value="Protein kinase-like (PK-like)"/>
    <property type="match status" value="1"/>
</dbReference>
<dbReference type="PROSITE" id="PS00108">
    <property type="entry name" value="PROTEIN_KINASE_ST"/>
    <property type="match status" value="1"/>
</dbReference>
<evidence type="ECO:0000256" key="2">
    <source>
        <dbReference type="ARBA" id="ARBA00022527"/>
    </source>
</evidence>
<gene>
    <name evidence="10" type="ORF">PFJ87_03g00710</name>
</gene>
<keyword evidence="4" id="KW-0547">Nucleotide-binding</keyword>
<dbReference type="SMART" id="SM00220">
    <property type="entry name" value="S_TKc"/>
    <property type="match status" value="1"/>
</dbReference>
<feature type="domain" description="Protein kinase" evidence="9">
    <location>
        <begin position="4"/>
        <end position="255"/>
    </location>
</feature>
<dbReference type="InterPro" id="IPR011009">
    <property type="entry name" value="Kinase-like_dom_sf"/>
</dbReference>
<accession>A0ABY8CH78</accession>
<keyword evidence="11" id="KW-1185">Reference proteome</keyword>